<dbReference type="Proteomes" id="UP000494206">
    <property type="component" value="Unassembled WGS sequence"/>
</dbReference>
<evidence type="ECO:0000256" key="1">
    <source>
        <dbReference type="SAM" id="MobiDB-lite"/>
    </source>
</evidence>
<gene>
    <name evidence="3" type="ORF">CBOVIS_LOCUS4035</name>
</gene>
<sequence length="161" mass="19320">MEERHEEILENWRREKYGTRHTKQTCECITSTETPYSLYSSEPSEVEKRKKWMKTFRRGKGRRVMKQKKRMHQRRRNKKRGRMGKTNDEHTPRNTQVLLKAFVYGAPLFFIIVFGFFFVADVILNAITAGIDELKNVKDIGKFEFLKVLVNIDYFLFLFTK</sequence>
<feature type="compositionally biased region" description="Basic residues" evidence="1">
    <location>
        <begin position="59"/>
        <end position="83"/>
    </location>
</feature>
<evidence type="ECO:0000313" key="3">
    <source>
        <dbReference type="EMBL" id="CAB3401263.1"/>
    </source>
</evidence>
<keyword evidence="2" id="KW-0472">Membrane</keyword>
<protein>
    <submittedName>
        <fullName evidence="3">Uncharacterized protein</fullName>
    </submittedName>
</protein>
<feature type="transmembrane region" description="Helical" evidence="2">
    <location>
        <begin position="101"/>
        <end position="120"/>
    </location>
</feature>
<dbReference type="AlphaFoldDB" id="A0A8S1EM27"/>
<keyword evidence="2" id="KW-0812">Transmembrane</keyword>
<keyword evidence="2" id="KW-1133">Transmembrane helix</keyword>
<reference evidence="3 4" key="1">
    <citation type="submission" date="2020-04" db="EMBL/GenBank/DDBJ databases">
        <authorList>
            <person name="Laetsch R D."/>
            <person name="Stevens L."/>
            <person name="Kumar S."/>
            <person name="Blaxter L. M."/>
        </authorList>
    </citation>
    <scope>NUCLEOTIDE SEQUENCE [LARGE SCALE GENOMIC DNA]</scope>
</reference>
<comment type="caution">
    <text evidence="3">The sequence shown here is derived from an EMBL/GenBank/DDBJ whole genome shotgun (WGS) entry which is preliminary data.</text>
</comment>
<name>A0A8S1EM27_9PELO</name>
<accession>A0A8S1EM27</accession>
<evidence type="ECO:0000313" key="4">
    <source>
        <dbReference type="Proteomes" id="UP000494206"/>
    </source>
</evidence>
<organism evidence="3 4">
    <name type="scientific">Caenorhabditis bovis</name>
    <dbReference type="NCBI Taxonomy" id="2654633"/>
    <lineage>
        <taxon>Eukaryota</taxon>
        <taxon>Metazoa</taxon>
        <taxon>Ecdysozoa</taxon>
        <taxon>Nematoda</taxon>
        <taxon>Chromadorea</taxon>
        <taxon>Rhabditida</taxon>
        <taxon>Rhabditina</taxon>
        <taxon>Rhabditomorpha</taxon>
        <taxon>Rhabditoidea</taxon>
        <taxon>Rhabditidae</taxon>
        <taxon>Peloderinae</taxon>
        <taxon>Caenorhabditis</taxon>
    </lineage>
</organism>
<proteinExistence type="predicted"/>
<keyword evidence="4" id="KW-1185">Reference proteome</keyword>
<dbReference type="EMBL" id="CADEPM010000003">
    <property type="protein sequence ID" value="CAB3401263.1"/>
    <property type="molecule type" value="Genomic_DNA"/>
</dbReference>
<feature type="region of interest" description="Disordered" evidence="1">
    <location>
        <begin position="59"/>
        <end position="90"/>
    </location>
</feature>
<evidence type="ECO:0000256" key="2">
    <source>
        <dbReference type="SAM" id="Phobius"/>
    </source>
</evidence>